<dbReference type="Proteomes" id="UP000215086">
    <property type="component" value="Chromosome"/>
</dbReference>
<dbReference type="AlphaFoldDB" id="A0A286RE65"/>
<proteinExistence type="predicted"/>
<sequence>MAMAPVGKGLARSSFLGVAAMSPGERTMVLEHVRTWTLVFGVGVVVGIVAARFWPQTPAHAVATDRGQNFAICTGPVDAGVEAFFFLDFLTGQLKGAVLSNQTRNFQTVYEANVFADLTTVIQAKNAEIAQANAQLRRTGAPPRPEIQIPQSPNYLMVTGVADIRRGPSVGVRPGQTMLYVAETNTGIVLVYMVPWSPERHSANQPFATPLQLWAAEQFSSVVLRTE</sequence>
<name>A0A286RE65_9BACT</name>
<keyword evidence="2" id="KW-1185">Reference proteome</keyword>
<dbReference type="KEGG" id="ttf:THTE_1656"/>
<protein>
    <submittedName>
        <fullName evidence="1">Uncharacterized protein</fullName>
    </submittedName>
</protein>
<gene>
    <name evidence="1" type="ORF">THTE_1656</name>
</gene>
<evidence type="ECO:0000313" key="1">
    <source>
        <dbReference type="EMBL" id="ASV74258.1"/>
    </source>
</evidence>
<accession>A0A286RE65</accession>
<dbReference type="EMBL" id="CP018477">
    <property type="protein sequence ID" value="ASV74258.1"/>
    <property type="molecule type" value="Genomic_DNA"/>
</dbReference>
<organism evidence="1 2">
    <name type="scientific">Thermogutta terrifontis</name>
    <dbReference type="NCBI Taxonomy" id="1331910"/>
    <lineage>
        <taxon>Bacteria</taxon>
        <taxon>Pseudomonadati</taxon>
        <taxon>Planctomycetota</taxon>
        <taxon>Planctomycetia</taxon>
        <taxon>Pirellulales</taxon>
        <taxon>Thermoguttaceae</taxon>
        <taxon>Thermogutta</taxon>
    </lineage>
</organism>
<evidence type="ECO:0000313" key="2">
    <source>
        <dbReference type="Proteomes" id="UP000215086"/>
    </source>
</evidence>
<reference evidence="1 2" key="1">
    <citation type="journal article" name="Front. Microbiol.">
        <title>Sugar Metabolism of the First Thermophilic Planctomycete Thermogutta terrifontis: Comparative Genomic and Transcriptomic Approaches.</title>
        <authorList>
            <person name="Elcheninov A.G."/>
            <person name="Menzel P."/>
            <person name="Gudbergsdottir S.R."/>
            <person name="Slesarev A.I."/>
            <person name="Kadnikov V.V."/>
            <person name="Krogh A."/>
            <person name="Bonch-Osmolovskaya E.A."/>
            <person name="Peng X."/>
            <person name="Kublanov I.V."/>
        </authorList>
    </citation>
    <scope>NUCLEOTIDE SEQUENCE [LARGE SCALE GENOMIC DNA]</scope>
    <source>
        <strain evidence="1 2">R1</strain>
    </source>
</reference>